<dbReference type="EMBL" id="BSNG01000001">
    <property type="protein sequence ID" value="GLQ09373.1"/>
    <property type="molecule type" value="Genomic_DNA"/>
</dbReference>
<proteinExistence type="predicted"/>
<keyword evidence="3" id="KW-1185">Reference proteome</keyword>
<accession>A0ABQ5UCM4</accession>
<evidence type="ECO:0000256" key="1">
    <source>
        <dbReference type="SAM" id="SignalP"/>
    </source>
</evidence>
<organism evidence="2 3">
    <name type="scientific">Devosia yakushimensis</name>
    <dbReference type="NCBI Taxonomy" id="470028"/>
    <lineage>
        <taxon>Bacteria</taxon>
        <taxon>Pseudomonadati</taxon>
        <taxon>Pseudomonadota</taxon>
        <taxon>Alphaproteobacteria</taxon>
        <taxon>Hyphomicrobiales</taxon>
        <taxon>Devosiaceae</taxon>
        <taxon>Devosia</taxon>
    </lineage>
</organism>
<dbReference type="Proteomes" id="UP001161406">
    <property type="component" value="Unassembled WGS sequence"/>
</dbReference>
<evidence type="ECO:0000313" key="2">
    <source>
        <dbReference type="EMBL" id="GLQ09373.1"/>
    </source>
</evidence>
<dbReference type="RefSeq" id="WP_284389094.1">
    <property type="nucleotide sequence ID" value="NZ_BSNG01000001.1"/>
</dbReference>
<feature type="chain" id="PRO_5047246717" description="Secreted protein" evidence="1">
    <location>
        <begin position="24"/>
        <end position="110"/>
    </location>
</feature>
<protein>
    <recommendedName>
        <fullName evidence="4">Secreted protein</fullName>
    </recommendedName>
</protein>
<keyword evidence="1" id="KW-0732">Signal</keyword>
<evidence type="ECO:0008006" key="4">
    <source>
        <dbReference type="Google" id="ProtNLM"/>
    </source>
</evidence>
<sequence>MTVRYASLAALTAFSLWSAPGFAQSELRFPDATETVPELIDLYDEADSACRLSTSGDVKVAVACSSRAIYGVALNERNWCKGRENEANAVMEWHECEPNSLRFDPLPEGG</sequence>
<gene>
    <name evidence="2" type="ORF">GCM10007913_13050</name>
</gene>
<reference evidence="2" key="2">
    <citation type="submission" date="2023-01" db="EMBL/GenBank/DDBJ databases">
        <title>Draft genome sequence of Devosia yakushimensis strain NBRC 103855.</title>
        <authorList>
            <person name="Sun Q."/>
            <person name="Mori K."/>
        </authorList>
    </citation>
    <scope>NUCLEOTIDE SEQUENCE</scope>
    <source>
        <strain evidence="2">NBRC 103855</strain>
    </source>
</reference>
<feature type="signal peptide" evidence="1">
    <location>
        <begin position="1"/>
        <end position="23"/>
    </location>
</feature>
<comment type="caution">
    <text evidence="2">The sequence shown here is derived from an EMBL/GenBank/DDBJ whole genome shotgun (WGS) entry which is preliminary data.</text>
</comment>
<evidence type="ECO:0000313" key="3">
    <source>
        <dbReference type="Proteomes" id="UP001161406"/>
    </source>
</evidence>
<reference evidence="2" key="1">
    <citation type="journal article" date="2014" name="Int. J. Syst. Evol. Microbiol.">
        <title>Complete genome of a new Firmicutes species belonging to the dominant human colonic microbiota ('Ruminococcus bicirculans') reveals two chromosomes and a selective capacity to utilize plant glucans.</title>
        <authorList>
            <consortium name="NISC Comparative Sequencing Program"/>
            <person name="Wegmann U."/>
            <person name="Louis P."/>
            <person name="Goesmann A."/>
            <person name="Henrissat B."/>
            <person name="Duncan S.H."/>
            <person name="Flint H.J."/>
        </authorList>
    </citation>
    <scope>NUCLEOTIDE SEQUENCE</scope>
    <source>
        <strain evidence="2">NBRC 103855</strain>
    </source>
</reference>
<name>A0ABQ5UCM4_9HYPH</name>